<dbReference type="Gene3D" id="1.10.10.10">
    <property type="entry name" value="Winged helix-like DNA-binding domain superfamily/Winged helix DNA-binding domain"/>
    <property type="match status" value="1"/>
</dbReference>
<dbReference type="PANTHER" id="PTHR33164:SF64">
    <property type="entry name" value="TRANSCRIPTIONAL REGULATOR SLYA"/>
    <property type="match status" value="1"/>
</dbReference>
<feature type="domain" description="HTH marR-type" evidence="4">
    <location>
        <begin position="11"/>
        <end position="145"/>
    </location>
</feature>
<accession>A0A7W3NHI4</accession>
<dbReference type="PANTHER" id="PTHR33164">
    <property type="entry name" value="TRANSCRIPTIONAL REGULATOR, MARR FAMILY"/>
    <property type="match status" value="1"/>
</dbReference>
<evidence type="ECO:0000313" key="6">
    <source>
        <dbReference type="Proteomes" id="UP000543174"/>
    </source>
</evidence>
<dbReference type="InterPro" id="IPR036390">
    <property type="entry name" value="WH_DNA-bd_sf"/>
</dbReference>
<dbReference type="GO" id="GO:0003700">
    <property type="term" value="F:DNA-binding transcription factor activity"/>
    <property type="evidence" value="ECO:0007669"/>
    <property type="project" value="InterPro"/>
</dbReference>
<sequence>MKWVSKFNNPEDSSGFLLWQVTHAWQRLITKELSKINVTHSQFVLLAACDFLQTKGENVTQKKLADFTKLNIMMISDVVRTIETKGLLERSKNPLDKREILLSITAEGKNKVKQGIPIVEKVDEQFFNNIKDTQDDFNEMLHSLL</sequence>
<dbReference type="InterPro" id="IPR000835">
    <property type="entry name" value="HTH_MarR-typ"/>
</dbReference>
<keyword evidence="2 5" id="KW-0238">DNA-binding</keyword>
<dbReference type="PROSITE" id="PS50995">
    <property type="entry name" value="HTH_MARR_2"/>
    <property type="match status" value="1"/>
</dbReference>
<dbReference type="SUPFAM" id="SSF46785">
    <property type="entry name" value="Winged helix' DNA-binding domain"/>
    <property type="match status" value="1"/>
</dbReference>
<keyword evidence="3" id="KW-0804">Transcription</keyword>
<dbReference type="Pfam" id="PF01047">
    <property type="entry name" value="MarR"/>
    <property type="match status" value="1"/>
</dbReference>
<dbReference type="SMART" id="SM00347">
    <property type="entry name" value="HTH_MARR"/>
    <property type="match status" value="1"/>
</dbReference>
<gene>
    <name evidence="5" type="ORF">HNP21_006254</name>
</gene>
<comment type="caution">
    <text evidence="5">The sequence shown here is derived from an EMBL/GenBank/DDBJ whole genome shotgun (WGS) entry which is preliminary data.</text>
</comment>
<name>A0A7W3NHI4_PRIAR</name>
<protein>
    <submittedName>
        <fullName evidence="5">DNA-binding MarR family transcriptional regulator</fullName>
    </submittedName>
</protein>
<reference evidence="5" key="1">
    <citation type="submission" date="2020-08" db="EMBL/GenBank/DDBJ databases">
        <title>Functional genomics of gut bacteria from endangered species of beetles.</title>
        <authorList>
            <person name="Carlos-Shanley C."/>
        </authorList>
    </citation>
    <scope>NUCLEOTIDE SEQUENCE [LARGE SCALE GENOMIC DNA]</scope>
    <source>
        <strain evidence="5">S00060</strain>
    </source>
</reference>
<dbReference type="GO" id="GO:0006950">
    <property type="term" value="P:response to stress"/>
    <property type="evidence" value="ECO:0007669"/>
    <property type="project" value="TreeGrafter"/>
</dbReference>
<dbReference type="EMBL" id="JACJHT010000026">
    <property type="protein sequence ID" value="MBA9043076.1"/>
    <property type="molecule type" value="Genomic_DNA"/>
</dbReference>
<keyword evidence="1" id="KW-0805">Transcription regulation</keyword>
<dbReference type="AlphaFoldDB" id="A0A7W3NHI4"/>
<dbReference type="GO" id="GO:0003677">
    <property type="term" value="F:DNA binding"/>
    <property type="evidence" value="ECO:0007669"/>
    <property type="project" value="UniProtKB-KW"/>
</dbReference>
<dbReference type="InterPro" id="IPR039422">
    <property type="entry name" value="MarR/SlyA-like"/>
</dbReference>
<evidence type="ECO:0000256" key="3">
    <source>
        <dbReference type="ARBA" id="ARBA00023163"/>
    </source>
</evidence>
<proteinExistence type="predicted"/>
<keyword evidence="6" id="KW-1185">Reference proteome</keyword>
<evidence type="ECO:0000256" key="1">
    <source>
        <dbReference type="ARBA" id="ARBA00023015"/>
    </source>
</evidence>
<organism evidence="5 6">
    <name type="scientific">Priestia aryabhattai</name>
    <name type="common">Bacillus aryabhattai</name>
    <dbReference type="NCBI Taxonomy" id="412384"/>
    <lineage>
        <taxon>Bacteria</taxon>
        <taxon>Bacillati</taxon>
        <taxon>Bacillota</taxon>
        <taxon>Bacilli</taxon>
        <taxon>Bacillales</taxon>
        <taxon>Bacillaceae</taxon>
        <taxon>Priestia</taxon>
    </lineage>
</organism>
<evidence type="ECO:0000313" key="5">
    <source>
        <dbReference type="EMBL" id="MBA9043076.1"/>
    </source>
</evidence>
<dbReference type="RefSeq" id="WP_182528275.1">
    <property type="nucleotide sequence ID" value="NZ_JACJHT010000026.1"/>
</dbReference>
<dbReference type="Proteomes" id="UP000543174">
    <property type="component" value="Unassembled WGS sequence"/>
</dbReference>
<evidence type="ECO:0000256" key="2">
    <source>
        <dbReference type="ARBA" id="ARBA00023125"/>
    </source>
</evidence>
<evidence type="ECO:0000259" key="4">
    <source>
        <dbReference type="PROSITE" id="PS50995"/>
    </source>
</evidence>
<dbReference type="InterPro" id="IPR036388">
    <property type="entry name" value="WH-like_DNA-bd_sf"/>
</dbReference>